<dbReference type="Proteomes" id="UP000326950">
    <property type="component" value="Unassembled WGS sequence"/>
</dbReference>
<dbReference type="EMBL" id="ML738920">
    <property type="protein sequence ID" value="KAE8155392.1"/>
    <property type="molecule type" value="Genomic_DNA"/>
</dbReference>
<evidence type="ECO:0008006" key="4">
    <source>
        <dbReference type="Google" id="ProtNLM"/>
    </source>
</evidence>
<evidence type="ECO:0000313" key="3">
    <source>
        <dbReference type="Proteomes" id="UP000326950"/>
    </source>
</evidence>
<protein>
    <recommendedName>
        <fullName evidence="4">Secreted protein</fullName>
    </recommendedName>
</protein>
<organism evidence="2 3">
    <name type="scientific">Aspergillus tamarii</name>
    <dbReference type="NCBI Taxonomy" id="41984"/>
    <lineage>
        <taxon>Eukaryota</taxon>
        <taxon>Fungi</taxon>
        <taxon>Dikarya</taxon>
        <taxon>Ascomycota</taxon>
        <taxon>Pezizomycotina</taxon>
        <taxon>Eurotiomycetes</taxon>
        <taxon>Eurotiomycetidae</taxon>
        <taxon>Eurotiales</taxon>
        <taxon>Aspergillaceae</taxon>
        <taxon>Aspergillus</taxon>
        <taxon>Aspergillus subgen. Circumdati</taxon>
    </lineage>
</organism>
<evidence type="ECO:0000313" key="2">
    <source>
        <dbReference type="EMBL" id="KAE8155392.1"/>
    </source>
</evidence>
<name>A0A5N6U9U8_ASPTM</name>
<gene>
    <name evidence="2" type="ORF">BDV40DRAFT_139605</name>
</gene>
<dbReference type="AlphaFoldDB" id="A0A5N6U9U8"/>
<reference evidence="2 3" key="1">
    <citation type="submission" date="2019-04" db="EMBL/GenBank/DDBJ databases">
        <title>Friends and foes A comparative genomics study of 23 Aspergillus species from section Flavi.</title>
        <authorList>
            <consortium name="DOE Joint Genome Institute"/>
            <person name="Kjaerbolling I."/>
            <person name="Vesth T."/>
            <person name="Frisvad J.C."/>
            <person name="Nybo J.L."/>
            <person name="Theobald S."/>
            <person name="Kildgaard S."/>
            <person name="Isbrandt T."/>
            <person name="Kuo A."/>
            <person name="Sato A."/>
            <person name="Lyhne E.K."/>
            <person name="Kogle M.E."/>
            <person name="Wiebenga A."/>
            <person name="Kun R.S."/>
            <person name="Lubbers R.J."/>
            <person name="Makela M.R."/>
            <person name="Barry K."/>
            <person name="Chovatia M."/>
            <person name="Clum A."/>
            <person name="Daum C."/>
            <person name="Haridas S."/>
            <person name="He G."/>
            <person name="LaButti K."/>
            <person name="Lipzen A."/>
            <person name="Mondo S."/>
            <person name="Riley R."/>
            <person name="Salamov A."/>
            <person name="Simmons B.A."/>
            <person name="Magnuson J.K."/>
            <person name="Henrissat B."/>
            <person name="Mortensen U.H."/>
            <person name="Larsen T.O."/>
            <person name="Devries R.P."/>
            <person name="Grigoriev I.V."/>
            <person name="Machida M."/>
            <person name="Baker S.E."/>
            <person name="Andersen M.R."/>
        </authorList>
    </citation>
    <scope>NUCLEOTIDE SEQUENCE [LARGE SCALE GENOMIC DNA]</scope>
    <source>
        <strain evidence="2 3">CBS 117626</strain>
    </source>
</reference>
<proteinExistence type="predicted"/>
<feature type="chain" id="PRO_5024846498" description="Secreted protein" evidence="1">
    <location>
        <begin position="37"/>
        <end position="118"/>
    </location>
</feature>
<keyword evidence="1" id="KW-0732">Signal</keyword>
<evidence type="ECO:0000256" key="1">
    <source>
        <dbReference type="SAM" id="SignalP"/>
    </source>
</evidence>
<feature type="signal peptide" evidence="1">
    <location>
        <begin position="1"/>
        <end position="36"/>
    </location>
</feature>
<accession>A0A5N6U9U8</accession>
<keyword evidence="3" id="KW-1185">Reference proteome</keyword>
<sequence>MYVFRSLQGQHSRGCRLHNSPVSWVWLLHLFPICFSVGGTVERNSAHSILRHKTRQWVTKPNQTGDRQITGFSCFRSFSRYITIFNQNSVVPLNRVYERSSALTIFSLSMNDSLFAYS</sequence>